<feature type="binding site" evidence="1">
    <location>
        <position position="168"/>
    </location>
    <ligand>
        <name>Mg(2+)</name>
        <dbReference type="ChEBI" id="CHEBI:18420"/>
    </ligand>
</feature>
<dbReference type="Pfam" id="PF18427">
    <property type="entry name" value="DDR_swiveling"/>
    <property type="match status" value="1"/>
</dbReference>
<evidence type="ECO:0000313" key="6">
    <source>
        <dbReference type="Proteomes" id="UP000557483"/>
    </source>
</evidence>
<feature type="domain" description="Diol dehydratase reactivase ATPase-like" evidence="3">
    <location>
        <begin position="278"/>
        <end position="602"/>
    </location>
</feature>
<reference evidence="5 6" key="1">
    <citation type="submission" date="2020-06" db="EMBL/GenBank/DDBJ databases">
        <title>REHAB project genomes.</title>
        <authorList>
            <person name="Shaw L.P."/>
        </authorList>
    </citation>
    <scope>NUCLEOTIDE SEQUENCE [LARGE SCALE GENOMIC DNA]</scope>
    <source>
        <strain evidence="5 6">RHBSTW-00092</strain>
        <plasmid evidence="5">pRHBSTW-00092_4</plasmid>
    </source>
</reference>
<dbReference type="InterPro" id="IPR030994">
    <property type="entry name" value="DDR_dom"/>
</dbReference>
<protein>
    <submittedName>
        <fullName evidence="5">Diol dehydratase reactivase subunit alpha</fullName>
    </submittedName>
</protein>
<evidence type="ECO:0000313" key="5">
    <source>
        <dbReference type="EMBL" id="MBA8127909.1"/>
    </source>
</evidence>
<dbReference type="RefSeq" id="WP_004098901.1">
    <property type="nucleotide sequence ID" value="NZ_CABGQI010000049.1"/>
</dbReference>
<accession>A0A839CVS3</accession>
<dbReference type="Gene3D" id="3.90.470.30">
    <property type="match status" value="1"/>
</dbReference>
<dbReference type="EMBL" id="JABXRN010000004">
    <property type="protein sequence ID" value="MBA8127909.1"/>
    <property type="molecule type" value="Genomic_DNA"/>
</dbReference>
<dbReference type="Gene3D" id="3.30.420.40">
    <property type="match status" value="2"/>
</dbReference>
<feature type="binding site" evidence="1">
    <location>
        <position position="185"/>
    </location>
    <ligand>
        <name>Mg(2+)</name>
        <dbReference type="ChEBI" id="CHEBI:18420"/>
    </ligand>
</feature>
<keyword evidence="5" id="KW-0614">Plasmid</keyword>
<feature type="binding site" evidence="2">
    <location>
        <begin position="559"/>
        <end position="560"/>
    </location>
    <ligand>
        <name>ATP</name>
        <dbReference type="ChEBI" id="CHEBI:30616"/>
    </ligand>
</feature>
<keyword evidence="1" id="KW-0460">Magnesium</keyword>
<dbReference type="InterPro" id="IPR043129">
    <property type="entry name" value="ATPase_NBD"/>
</dbReference>
<keyword evidence="2" id="KW-0067">ATP-binding</keyword>
<dbReference type="SUPFAM" id="SSF82317">
    <property type="entry name" value="Swiveling domain of dehydratase reactivase alpha subunit"/>
    <property type="match status" value="1"/>
</dbReference>
<dbReference type="NCBIfam" id="TIGR04491">
    <property type="entry name" value="reactive_PduG"/>
    <property type="match status" value="1"/>
</dbReference>
<evidence type="ECO:0000256" key="1">
    <source>
        <dbReference type="PIRSR" id="PIRSR011502-1"/>
    </source>
</evidence>
<proteinExistence type="predicted"/>
<feature type="binding site" evidence="2">
    <location>
        <position position="593"/>
    </location>
    <ligand>
        <name>ATP</name>
        <dbReference type="ChEBI" id="CHEBI:30616"/>
    </ligand>
</feature>
<dbReference type="SUPFAM" id="SSF53067">
    <property type="entry name" value="Actin-like ATPase domain"/>
    <property type="match status" value="2"/>
</dbReference>
<dbReference type="InterPro" id="IPR009191">
    <property type="entry name" value="DDRA"/>
</dbReference>
<dbReference type="Pfam" id="PF08841">
    <property type="entry name" value="DDR"/>
    <property type="match status" value="1"/>
</dbReference>
<dbReference type="PIRSF" id="PIRSF011502">
    <property type="entry name" value="DdrA_PduG"/>
    <property type="match status" value="1"/>
</dbReference>
<dbReference type="Proteomes" id="UP000557483">
    <property type="component" value="Unassembled WGS sequence"/>
</dbReference>
<dbReference type="GO" id="GO:0005524">
    <property type="term" value="F:ATP binding"/>
    <property type="evidence" value="ECO:0007669"/>
    <property type="project" value="UniProtKB-KW"/>
</dbReference>
<evidence type="ECO:0000259" key="4">
    <source>
        <dbReference type="Pfam" id="PF18427"/>
    </source>
</evidence>
<evidence type="ECO:0000259" key="3">
    <source>
        <dbReference type="Pfam" id="PF08841"/>
    </source>
</evidence>
<organism evidence="5 6">
    <name type="scientific">Klebsiella grimontii</name>
    <dbReference type="NCBI Taxonomy" id="2058152"/>
    <lineage>
        <taxon>Bacteria</taxon>
        <taxon>Pseudomonadati</taxon>
        <taxon>Pseudomonadota</taxon>
        <taxon>Gammaproteobacteria</taxon>
        <taxon>Enterobacterales</taxon>
        <taxon>Enterobacteriaceae</taxon>
        <taxon>Klebsiella/Raoultella group</taxon>
        <taxon>Klebsiella</taxon>
    </lineage>
</organism>
<evidence type="ECO:0000256" key="2">
    <source>
        <dbReference type="PIRSR" id="PIRSR011502-2"/>
    </source>
</evidence>
<dbReference type="GO" id="GO:0046872">
    <property type="term" value="F:metal ion binding"/>
    <property type="evidence" value="ECO:0007669"/>
    <property type="project" value="UniProtKB-KW"/>
</dbReference>
<feature type="binding site" evidence="1">
    <location>
        <position position="104"/>
    </location>
    <ligand>
        <name>Mg(2+)</name>
        <dbReference type="ChEBI" id="CHEBI:18420"/>
    </ligand>
</feature>
<gene>
    <name evidence="5" type="ORF">HV064_29035</name>
</gene>
<name>A0A839CVS3_9ENTR</name>
<dbReference type="Gene3D" id="3.50.30.70">
    <property type="entry name" value="Swiveling domain of dehydratase reactivase alpha subunit"/>
    <property type="match status" value="1"/>
</dbReference>
<feature type="binding site" evidence="2">
    <location>
        <begin position="11"/>
        <end position="13"/>
    </location>
    <ligand>
        <name>ATP</name>
        <dbReference type="ChEBI" id="CHEBI:30616"/>
    </ligand>
</feature>
<dbReference type="InterPro" id="IPR040916">
    <property type="entry name" value="DDR_swiveling"/>
</dbReference>
<dbReference type="InterPro" id="IPR012340">
    <property type="entry name" value="NA-bd_OB-fold"/>
</dbReference>
<sequence>MALIAGIDIGNATTEVALAESTSQGLRFLTSGIVPTTGTKGTRDNISGVIGSLMQALDKAGRSQQDVALICLNEAAPVIGDVAMETITETIITESTMIGHNPQTPGGEGLGVGTTIRLENLDALTPEEYSSGWIPLVDHQVDFMDAAWQLNEALTRGINVVAVILQQDDGVLINNRLQRTLPIVDEVTLIDQVPEGVLAAVEVAATGQVISLLSNPYGIATWFALTPEETRMIVPVARALIGNRSAVVLKTPKGDVKSRVIPAGHITVRGEKRTVQADVARGAESIMHAVAGCAPICDIRGEPGTHAGGMLERVRQVMASLSGHGAHEVFIQDLLAVDTFIPCKVQGGLANEFSMENAVGIAAMVKSDRLQMEVIARELSQRLNTRVEVGGVEANMAIAGALTTPGSDTPLAILDLGAGSTDAATINGAGQIKSVHLAGAGNMVSLLIKTELGLSDLTLAEEIKKYPLAKVESLFSIRHENGAVEFFREPLSPAVFAKVVYIKNGTLIPIDNHTSLEKIRLVRRQAKEKVFVTNCLRALRQVSPGGEIRDMAFVVLVGGSSLDFEIPQMITDALSHYGVVAGQGNIRGTEGPRNAVATGLVYRCDTDNDRVCDDR</sequence>
<feature type="binding site" evidence="2">
    <location>
        <begin position="461"/>
        <end position="464"/>
    </location>
    <ligand>
        <name>ATP</name>
        <dbReference type="ChEBI" id="CHEBI:30616"/>
    </ligand>
</feature>
<keyword evidence="1" id="KW-0479">Metal-binding</keyword>
<feature type="domain" description="DD-reactivating factor swiveling" evidence="4">
    <location>
        <begin position="92"/>
        <end position="256"/>
    </location>
</feature>
<geneLocation type="plasmid" evidence="5">
    <name>pRHBSTW-00092_4</name>
</geneLocation>
<dbReference type="InterPro" id="IPR028975">
    <property type="entry name" value="DDRA_swiveling_dom_sf"/>
</dbReference>
<dbReference type="Gene3D" id="2.40.50.140">
    <property type="entry name" value="Nucleic acid-binding proteins"/>
    <property type="match status" value="1"/>
</dbReference>
<keyword evidence="2" id="KW-0547">Nucleotide-binding</keyword>
<comment type="caution">
    <text evidence="5">The sequence shown here is derived from an EMBL/GenBank/DDBJ whole genome shotgun (WGS) entry which is preliminary data.</text>
</comment>
<dbReference type="AlphaFoldDB" id="A0A839CVS3"/>